<reference evidence="1" key="1">
    <citation type="submission" date="2023-02" db="EMBL/GenBank/DDBJ databases">
        <authorList>
            <person name="Rihtman B."/>
        </authorList>
    </citation>
    <scope>NUCLEOTIDE SEQUENCE</scope>
</reference>
<organism evidence="1 2">
    <name type="scientific">Paracoccus phage ParMal1</name>
    <dbReference type="NCBI Taxonomy" id="3032416"/>
    <lineage>
        <taxon>Viruses</taxon>
        <taxon>Duplodnaviria</taxon>
        <taxon>Heunggongvirae</taxon>
        <taxon>Uroviricota</taxon>
        <taxon>Caudoviricetes</taxon>
        <taxon>Autographivirales</taxon>
        <taxon>Autographivirales incertae sedis</taxon>
        <taxon>Mallvirus</taxon>
        <taxon>Mallvirus ParMal1</taxon>
    </lineage>
</organism>
<name>A0AAF0JIW4_9CAUD</name>
<evidence type="ECO:0000313" key="1">
    <source>
        <dbReference type="EMBL" id="WFG40916.1"/>
    </source>
</evidence>
<accession>A0AAF0JIW4</accession>
<dbReference type="Proteomes" id="UP001216172">
    <property type="component" value="Segment"/>
</dbReference>
<protein>
    <submittedName>
        <fullName evidence="1">Uncharacterized protein</fullName>
    </submittedName>
</protein>
<sequence length="45" mass="5379">MTFLRRMSDEHIIALHRCAKTRGYAFFKDPKAMIALRNEKERRGL</sequence>
<proteinExistence type="predicted"/>
<evidence type="ECO:0000313" key="2">
    <source>
        <dbReference type="Proteomes" id="UP001216172"/>
    </source>
</evidence>
<gene>
    <name evidence="1" type="ORF">ParaMal1_00032</name>
</gene>
<dbReference type="EMBL" id="OQ376858">
    <property type="protein sequence ID" value="WFG40916.1"/>
    <property type="molecule type" value="Genomic_DNA"/>
</dbReference>
<keyword evidence="2" id="KW-1185">Reference proteome</keyword>